<sequence>MILPTCLIAGYYFPIEVMPTTVKK</sequence>
<accession>A0AAX2CFN9</accession>
<name>A0AAX2CFN9_9BACI</name>
<dbReference type="AlphaFoldDB" id="A0AAX2CFN9"/>
<comment type="caution">
    <text evidence="1">The sequence shown here is derived from an EMBL/GenBank/DDBJ whole genome shotgun (WGS) entry which is preliminary data.</text>
</comment>
<gene>
    <name evidence="1" type="ORF">BCB44BAC_01562</name>
</gene>
<dbReference type="Proteomes" id="UP000242164">
    <property type="component" value="Unassembled WGS sequence"/>
</dbReference>
<dbReference type="EMBL" id="FMIK01000021">
    <property type="protein sequence ID" value="SCL89590.1"/>
    <property type="molecule type" value="Genomic_DNA"/>
</dbReference>
<reference evidence="1 2" key="1">
    <citation type="submission" date="2016-08" db="EMBL/GenBank/DDBJ databases">
        <authorList>
            <person name="Loux V."/>
            <person name="Rue O."/>
        </authorList>
    </citation>
    <scope>NUCLEOTIDE SEQUENCE [LARGE SCALE GENOMIC DNA]</scope>
    <source>
        <strain evidence="1 2">AFSSA_08CEB44bac</strain>
    </source>
</reference>
<evidence type="ECO:0000313" key="2">
    <source>
        <dbReference type="Proteomes" id="UP000242164"/>
    </source>
</evidence>
<evidence type="ECO:0000313" key="1">
    <source>
        <dbReference type="EMBL" id="SCL89590.1"/>
    </source>
</evidence>
<proteinExistence type="predicted"/>
<protein>
    <submittedName>
        <fullName evidence="1">Uncharacterized protein</fullName>
    </submittedName>
</protein>
<organism evidence="1 2">
    <name type="scientific">Bacillus cytotoxicus</name>
    <dbReference type="NCBI Taxonomy" id="580165"/>
    <lineage>
        <taxon>Bacteria</taxon>
        <taxon>Bacillati</taxon>
        <taxon>Bacillota</taxon>
        <taxon>Bacilli</taxon>
        <taxon>Bacillales</taxon>
        <taxon>Bacillaceae</taxon>
        <taxon>Bacillus</taxon>
        <taxon>Bacillus cereus group</taxon>
    </lineage>
</organism>